<comment type="caution">
    <text evidence="1">The sequence shown here is derived from an EMBL/GenBank/DDBJ whole genome shotgun (WGS) entry which is preliminary data.</text>
</comment>
<evidence type="ECO:0000313" key="1">
    <source>
        <dbReference type="EMBL" id="KKL76921.1"/>
    </source>
</evidence>
<dbReference type="EMBL" id="LAZR01023903">
    <property type="protein sequence ID" value="KKL76921.1"/>
    <property type="molecule type" value="Genomic_DNA"/>
</dbReference>
<name>A0A0F9FER6_9ZZZZ</name>
<dbReference type="AlphaFoldDB" id="A0A0F9FER6"/>
<gene>
    <name evidence="1" type="ORF">LCGC14_2040100</name>
</gene>
<sequence length="137" mass="16230">MELSEVEFTKLPVCTQILTDMYTFANSLEIQQFQCETMDGLITRIKGYVLAEEVDCRSTVVCIDTVHPAYQSWWQHFKGEIFPEWLKRRFPPKLNYITKTGRKKVTFRRYATYPKANILFPKETGKLVRYRSFIGEE</sequence>
<organism evidence="1">
    <name type="scientific">marine sediment metagenome</name>
    <dbReference type="NCBI Taxonomy" id="412755"/>
    <lineage>
        <taxon>unclassified sequences</taxon>
        <taxon>metagenomes</taxon>
        <taxon>ecological metagenomes</taxon>
    </lineage>
</organism>
<reference evidence="1" key="1">
    <citation type="journal article" date="2015" name="Nature">
        <title>Complex archaea that bridge the gap between prokaryotes and eukaryotes.</title>
        <authorList>
            <person name="Spang A."/>
            <person name="Saw J.H."/>
            <person name="Jorgensen S.L."/>
            <person name="Zaremba-Niedzwiedzka K."/>
            <person name="Martijn J."/>
            <person name="Lind A.E."/>
            <person name="van Eijk R."/>
            <person name="Schleper C."/>
            <person name="Guy L."/>
            <person name="Ettema T.J."/>
        </authorList>
    </citation>
    <scope>NUCLEOTIDE SEQUENCE</scope>
</reference>
<proteinExistence type="predicted"/>
<protein>
    <submittedName>
        <fullName evidence="1">Uncharacterized protein</fullName>
    </submittedName>
</protein>
<accession>A0A0F9FER6</accession>